<dbReference type="EMBL" id="UGUA01000002">
    <property type="protein sequence ID" value="SUC36427.1"/>
    <property type="molecule type" value="Genomic_DNA"/>
</dbReference>
<dbReference type="RefSeq" id="WP_042844896.1">
    <property type="nucleotide sequence ID" value="NZ_UGUA01000002.1"/>
</dbReference>
<keyword evidence="1" id="KW-0472">Membrane</keyword>
<evidence type="ECO:0000313" key="2">
    <source>
        <dbReference type="EMBL" id="SUC36427.1"/>
    </source>
</evidence>
<feature type="transmembrane region" description="Helical" evidence="1">
    <location>
        <begin position="47"/>
        <end position="75"/>
    </location>
</feature>
<feature type="transmembrane region" description="Helical" evidence="1">
    <location>
        <begin position="14"/>
        <end position="41"/>
    </location>
</feature>
<name>A0A379G649_9GAMM</name>
<keyword evidence="1" id="KW-1133">Transmembrane helix</keyword>
<feature type="transmembrane region" description="Helical" evidence="1">
    <location>
        <begin position="120"/>
        <end position="140"/>
    </location>
</feature>
<protein>
    <submittedName>
        <fullName evidence="2">Uncharacterized protein</fullName>
    </submittedName>
</protein>
<gene>
    <name evidence="2" type="ORF">NCTC12026_02852</name>
</gene>
<sequence>MNTVSHLQLGLERIAIVISILLCLWITGVLLTHFQLIALIMNPYGITLMYFVLYLSALLIPQLLAQLGLWVLSAFKGVDYKIHFNPKLIAIISTIIIGLALSSLLIIMSSGWLYGFTEGIATTILLVDLLIATGIAFYLYRRIHHWVSVQLNRQSSH</sequence>
<evidence type="ECO:0000313" key="3">
    <source>
        <dbReference type="Proteomes" id="UP000255129"/>
    </source>
</evidence>
<dbReference type="OrthoDB" id="6466213at2"/>
<reference evidence="2 3" key="1">
    <citation type="submission" date="2018-06" db="EMBL/GenBank/DDBJ databases">
        <authorList>
            <consortium name="Pathogen Informatics"/>
            <person name="Doyle S."/>
        </authorList>
    </citation>
    <scope>NUCLEOTIDE SEQUENCE [LARGE SCALE GENOMIC DNA]</scope>
    <source>
        <strain evidence="2 3">NCTC12026</strain>
    </source>
</reference>
<evidence type="ECO:0000256" key="1">
    <source>
        <dbReference type="SAM" id="Phobius"/>
    </source>
</evidence>
<dbReference type="Proteomes" id="UP000255129">
    <property type="component" value="Unassembled WGS sequence"/>
</dbReference>
<proteinExistence type="predicted"/>
<accession>A0A379G649</accession>
<feature type="transmembrane region" description="Helical" evidence="1">
    <location>
        <begin position="87"/>
        <end position="114"/>
    </location>
</feature>
<keyword evidence="1" id="KW-0812">Transmembrane</keyword>
<organism evidence="2 3">
    <name type="scientific">Providencia rustigianii</name>
    <dbReference type="NCBI Taxonomy" id="158850"/>
    <lineage>
        <taxon>Bacteria</taxon>
        <taxon>Pseudomonadati</taxon>
        <taxon>Pseudomonadota</taxon>
        <taxon>Gammaproteobacteria</taxon>
        <taxon>Enterobacterales</taxon>
        <taxon>Morganellaceae</taxon>
        <taxon>Providencia</taxon>
    </lineage>
</organism>
<dbReference type="AlphaFoldDB" id="A0A379G649"/>